<protein>
    <submittedName>
        <fullName evidence="1">Uncharacterized protein</fullName>
    </submittedName>
</protein>
<gene>
    <name evidence="1" type="ORF">LITE_LOCUS41511</name>
</gene>
<accession>A0AAV0Q704</accession>
<sequence length="72" mass="8340">FSSLNLSLIRPLPLKHEQPKNENKTPLSPSLNLFSFLKIELRKNLKGIDIIIPLPLLLFYRRTQEMARTAPD</sequence>
<feature type="non-terminal residue" evidence="1">
    <location>
        <position position="1"/>
    </location>
</feature>
<organism evidence="1 2">
    <name type="scientific">Linum tenue</name>
    <dbReference type="NCBI Taxonomy" id="586396"/>
    <lineage>
        <taxon>Eukaryota</taxon>
        <taxon>Viridiplantae</taxon>
        <taxon>Streptophyta</taxon>
        <taxon>Embryophyta</taxon>
        <taxon>Tracheophyta</taxon>
        <taxon>Spermatophyta</taxon>
        <taxon>Magnoliopsida</taxon>
        <taxon>eudicotyledons</taxon>
        <taxon>Gunneridae</taxon>
        <taxon>Pentapetalae</taxon>
        <taxon>rosids</taxon>
        <taxon>fabids</taxon>
        <taxon>Malpighiales</taxon>
        <taxon>Linaceae</taxon>
        <taxon>Linum</taxon>
    </lineage>
</organism>
<reference evidence="1" key="1">
    <citation type="submission" date="2022-08" db="EMBL/GenBank/DDBJ databases">
        <authorList>
            <person name="Gutierrez-Valencia J."/>
        </authorList>
    </citation>
    <scope>NUCLEOTIDE SEQUENCE</scope>
</reference>
<dbReference type="EMBL" id="CAMGYJ010000009">
    <property type="protein sequence ID" value="CAI0540037.1"/>
    <property type="molecule type" value="Genomic_DNA"/>
</dbReference>
<keyword evidence="2" id="KW-1185">Reference proteome</keyword>
<name>A0AAV0Q704_9ROSI</name>
<dbReference type="Proteomes" id="UP001154282">
    <property type="component" value="Unassembled WGS sequence"/>
</dbReference>
<comment type="caution">
    <text evidence="1">The sequence shown here is derived from an EMBL/GenBank/DDBJ whole genome shotgun (WGS) entry which is preliminary data.</text>
</comment>
<proteinExistence type="predicted"/>
<evidence type="ECO:0000313" key="2">
    <source>
        <dbReference type="Proteomes" id="UP001154282"/>
    </source>
</evidence>
<evidence type="ECO:0000313" key="1">
    <source>
        <dbReference type="EMBL" id="CAI0540037.1"/>
    </source>
</evidence>
<dbReference type="AlphaFoldDB" id="A0AAV0Q704"/>